<keyword evidence="4" id="KW-0337">GPI-anchor biosynthesis</keyword>
<feature type="transmembrane region" description="Helical" evidence="12">
    <location>
        <begin position="102"/>
        <end position="122"/>
    </location>
</feature>
<feature type="region of interest" description="Disordered" evidence="13">
    <location>
        <begin position="738"/>
        <end position="757"/>
    </location>
</feature>
<keyword evidence="5 12" id="KW-0328">Glycosyltransferase</keyword>
<keyword evidence="6" id="KW-0808">Transferase</keyword>
<evidence type="ECO:0000256" key="2">
    <source>
        <dbReference type="ARBA" id="ARBA00004687"/>
    </source>
</evidence>
<evidence type="ECO:0000256" key="10">
    <source>
        <dbReference type="ARBA" id="ARBA00023136"/>
    </source>
</evidence>
<sequence length="790" mass="90120">MSSPPTTPMSQASTRFGLDSSISLDDAKGLRRRAVERVKQVSTPQDIFLFLVAFRILNALSVKTFFQPDEYFQSLEPAWQIAFGADSGVWITWEWRNHLRSAIHPAIFAAVYWLAACLSWVLRLSPSYRADLLVAAPKVAQAVFAALGDYYTWKLGERVYGAGSNEAWAALALTVCNPWQWFCSTRTLSNCLETTFTIFALNFWPWQWSMDPEEDDEVDEDGLRKSEDQKTMDRKSEDSKSEDKDEVDEMAKSVPSFWDRIRQSIDWQSRLRRCLLLAALACTLRPTNVLIWMSFACFTVLRIVTLGKMLSLPFEGMQIWLHISSLSLLPATKKERLTLLREVALCGSLVLLLSTFIDRLYYQQWTFPPFRFLYFNIAQSLAVFYGKNDWHYYISQGYPLLLTTLLPFGAIGIYQSLFPPDVPPQYSNYSPFTRAIKCQLATTTILVPFVLSFVSHKEVRFIYPLLPLLHILAAAPFTTFFLPAVSPAIPRSSQLTPKRILLGILLLVNMGIAILTTTSHQTAPLTVMTYLRGQHSKHYLNQPPSEFLPPAPSTMTVGFLMPCHSTPWRSHLVHPSIKAWALTCEPPVSFNVSARASYLDEADQFYANPKKFLAKTLGEPPPSKKRLASWFGWFSNRKKVKGGFGREDMIEADACDGREGRKTWPEYLVFFEQMEPTMRDVLKGSAYRDCWRGWNSWGHDDWRRKGDVIVWCLRKQGVKGKRKGFFWAILTTPRVNLGPTLKQRNNSNAGSKNDDANQRVLEPQECGQSNSNINERFDATFTAKMCGDQR</sequence>
<dbReference type="Pfam" id="PF03901">
    <property type="entry name" value="Glyco_transf_22"/>
    <property type="match status" value="1"/>
</dbReference>
<dbReference type="GO" id="GO:0006506">
    <property type="term" value="P:GPI anchor biosynthetic process"/>
    <property type="evidence" value="ECO:0007669"/>
    <property type="project" value="UniProtKB-KW"/>
</dbReference>
<evidence type="ECO:0000256" key="1">
    <source>
        <dbReference type="ARBA" id="ARBA00004477"/>
    </source>
</evidence>
<dbReference type="AlphaFoldDB" id="A0AAD9ZIG5"/>
<name>A0AAD9ZIG5_9LECA</name>
<dbReference type="Proteomes" id="UP001276659">
    <property type="component" value="Unassembled WGS sequence"/>
</dbReference>
<evidence type="ECO:0000256" key="11">
    <source>
        <dbReference type="ARBA" id="ARBA00024708"/>
    </source>
</evidence>
<comment type="subcellular location">
    <subcellularLocation>
        <location evidence="1 12">Endoplasmic reticulum membrane</location>
        <topology evidence="1 12">Multi-pass membrane protein</topology>
    </subcellularLocation>
</comment>
<comment type="pathway">
    <text evidence="2">Glycolipid biosynthesis; glycosylphosphatidylinositol-anchor biosynthesis.</text>
</comment>
<evidence type="ECO:0000256" key="5">
    <source>
        <dbReference type="ARBA" id="ARBA00022676"/>
    </source>
</evidence>
<keyword evidence="10 12" id="KW-0472">Membrane</keyword>
<keyword evidence="9 12" id="KW-1133">Transmembrane helix</keyword>
<keyword evidence="8 12" id="KW-0256">Endoplasmic reticulum</keyword>
<evidence type="ECO:0000256" key="12">
    <source>
        <dbReference type="RuleBase" id="RU363075"/>
    </source>
</evidence>
<protein>
    <recommendedName>
        <fullName evidence="12">Mannosyltransferase</fullName>
        <ecNumber evidence="12">2.4.1.-</ecNumber>
    </recommendedName>
</protein>
<dbReference type="PANTHER" id="PTHR22760">
    <property type="entry name" value="GLYCOSYLTRANSFERASE"/>
    <property type="match status" value="1"/>
</dbReference>
<feature type="transmembrane region" description="Helical" evidence="12">
    <location>
        <begin position="461"/>
        <end position="480"/>
    </location>
</feature>
<dbReference type="GO" id="GO:0005789">
    <property type="term" value="C:endoplasmic reticulum membrane"/>
    <property type="evidence" value="ECO:0007669"/>
    <property type="project" value="UniProtKB-SubCell"/>
</dbReference>
<accession>A0AAD9ZIG5</accession>
<evidence type="ECO:0000313" key="14">
    <source>
        <dbReference type="EMBL" id="KAK3178247.1"/>
    </source>
</evidence>
<feature type="compositionally biased region" description="Basic and acidic residues" evidence="13">
    <location>
        <begin position="221"/>
        <end position="243"/>
    </location>
</feature>
<evidence type="ECO:0000313" key="15">
    <source>
        <dbReference type="Proteomes" id="UP001276659"/>
    </source>
</evidence>
<feature type="transmembrane region" description="Helical" evidence="12">
    <location>
        <begin position="343"/>
        <end position="362"/>
    </location>
</feature>
<organism evidence="14 15">
    <name type="scientific">Lepraria neglecta</name>
    <dbReference type="NCBI Taxonomy" id="209136"/>
    <lineage>
        <taxon>Eukaryota</taxon>
        <taxon>Fungi</taxon>
        <taxon>Dikarya</taxon>
        <taxon>Ascomycota</taxon>
        <taxon>Pezizomycotina</taxon>
        <taxon>Lecanoromycetes</taxon>
        <taxon>OSLEUM clade</taxon>
        <taxon>Lecanoromycetidae</taxon>
        <taxon>Lecanorales</taxon>
        <taxon>Lecanorineae</taxon>
        <taxon>Stereocaulaceae</taxon>
        <taxon>Lepraria</taxon>
    </lineage>
</organism>
<evidence type="ECO:0000256" key="7">
    <source>
        <dbReference type="ARBA" id="ARBA00022692"/>
    </source>
</evidence>
<comment type="function">
    <text evidence="11">Mannosyltransferase involved in glycosylphosphatidylinositol-anchor biosynthesis. Transfers the third mannose to Man2-GlcN-acyl-PI during GPI precursor assembly.</text>
</comment>
<feature type="transmembrane region" description="Helical" evidence="12">
    <location>
        <begin position="397"/>
        <end position="414"/>
    </location>
</feature>
<evidence type="ECO:0000256" key="9">
    <source>
        <dbReference type="ARBA" id="ARBA00022989"/>
    </source>
</evidence>
<dbReference type="EC" id="2.4.1.-" evidence="12"/>
<feature type="transmembrane region" description="Helical" evidence="12">
    <location>
        <begin position="274"/>
        <end position="304"/>
    </location>
</feature>
<dbReference type="EMBL" id="JASNWA010000003">
    <property type="protein sequence ID" value="KAK3178247.1"/>
    <property type="molecule type" value="Genomic_DNA"/>
</dbReference>
<evidence type="ECO:0000256" key="4">
    <source>
        <dbReference type="ARBA" id="ARBA00022502"/>
    </source>
</evidence>
<evidence type="ECO:0000256" key="3">
    <source>
        <dbReference type="ARBA" id="ARBA00006065"/>
    </source>
</evidence>
<dbReference type="GO" id="GO:0000026">
    <property type="term" value="F:alpha-1,2-mannosyltransferase activity"/>
    <property type="evidence" value="ECO:0007669"/>
    <property type="project" value="TreeGrafter"/>
</dbReference>
<feature type="region of interest" description="Disordered" evidence="13">
    <location>
        <begin position="212"/>
        <end position="248"/>
    </location>
</feature>
<evidence type="ECO:0000256" key="8">
    <source>
        <dbReference type="ARBA" id="ARBA00022824"/>
    </source>
</evidence>
<comment type="similarity">
    <text evidence="3">Belongs to the glycosyltransferase 22 family. PIGB subfamily.</text>
</comment>
<feature type="transmembrane region" description="Helical" evidence="12">
    <location>
        <begin position="500"/>
        <end position="518"/>
    </location>
</feature>
<keyword evidence="15" id="KW-1185">Reference proteome</keyword>
<evidence type="ECO:0000256" key="6">
    <source>
        <dbReference type="ARBA" id="ARBA00022679"/>
    </source>
</evidence>
<dbReference type="PANTHER" id="PTHR22760:SF4">
    <property type="entry name" value="GPI MANNOSYLTRANSFERASE 3"/>
    <property type="match status" value="1"/>
</dbReference>
<feature type="compositionally biased region" description="Polar residues" evidence="13">
    <location>
        <begin position="742"/>
        <end position="751"/>
    </location>
</feature>
<evidence type="ECO:0000256" key="13">
    <source>
        <dbReference type="SAM" id="MobiDB-lite"/>
    </source>
</evidence>
<dbReference type="InterPro" id="IPR005599">
    <property type="entry name" value="GPI_mannosylTrfase"/>
</dbReference>
<reference evidence="14" key="1">
    <citation type="submission" date="2022-11" db="EMBL/GenBank/DDBJ databases">
        <title>Chromosomal genome sequence assembly and mating type (MAT) locus characterization of the leprose asexual lichenized fungus Lepraria neglecta (Nyl.) Erichsen.</title>
        <authorList>
            <person name="Allen J.L."/>
            <person name="Pfeffer B."/>
        </authorList>
    </citation>
    <scope>NUCLEOTIDE SEQUENCE</scope>
    <source>
        <strain evidence="14">Allen 5258</strain>
    </source>
</reference>
<proteinExistence type="inferred from homology"/>
<keyword evidence="7 12" id="KW-0812">Transmembrane</keyword>
<comment type="caution">
    <text evidence="14">The sequence shown here is derived from an EMBL/GenBank/DDBJ whole genome shotgun (WGS) entry which is preliminary data.</text>
</comment>
<gene>
    <name evidence="14" type="ORF">OEA41_000380</name>
</gene>